<evidence type="ECO:0000256" key="1">
    <source>
        <dbReference type="SAM" id="MobiDB-lite"/>
    </source>
</evidence>
<dbReference type="GO" id="GO:0042834">
    <property type="term" value="F:peptidoglycan binding"/>
    <property type="evidence" value="ECO:0007669"/>
    <property type="project" value="InterPro"/>
</dbReference>
<sequence length="287" mass="32326">MVAIRTNWQNIRQYIWLVGGLLCLLVALIFWAITDTKDLVTVTNPIGETQVQIQPEKVAASAHLGSLMDEVRPLEMTTRVVTAGNHAAEFRGTKFFQENKKTWTVELFKVTDEDIIRSFLQKQLDRKNFIYFRLSGENQTEQYVLVYGVFKNDDQAQAQLKQLNFKFPNTIHPQAIQFEKYASLVNDLGSDEMMGTNKLYEVKLKSAPLPVIDESLLAQAKSALTAIGSAALNTTQTTITRRDESGTVVDVQKSQSTIAQPQNKTKDPTVTSTEKKPVEHEISDPFN</sequence>
<proteinExistence type="predicted"/>
<keyword evidence="4" id="KW-1185">Reference proteome</keyword>
<evidence type="ECO:0000256" key="2">
    <source>
        <dbReference type="SAM" id="Phobius"/>
    </source>
</evidence>
<protein>
    <submittedName>
        <fullName evidence="3">SPOR domain-containing protein</fullName>
    </submittedName>
</protein>
<dbReference type="InterPro" id="IPR036680">
    <property type="entry name" value="SPOR-like_sf"/>
</dbReference>
<feature type="transmembrane region" description="Helical" evidence="2">
    <location>
        <begin position="14"/>
        <end position="33"/>
    </location>
</feature>
<gene>
    <name evidence="3" type="ORF">D7V20_02035</name>
</gene>
<evidence type="ECO:0000313" key="3">
    <source>
        <dbReference type="EMBL" id="RKG40443.1"/>
    </source>
</evidence>
<dbReference type="EMBL" id="RAXT01000002">
    <property type="protein sequence ID" value="RKG40443.1"/>
    <property type="molecule type" value="Genomic_DNA"/>
</dbReference>
<feature type="compositionally biased region" description="Basic and acidic residues" evidence="1">
    <location>
        <begin position="273"/>
        <end position="287"/>
    </location>
</feature>
<dbReference type="Gene3D" id="3.30.70.1070">
    <property type="entry name" value="Sporulation related repeat"/>
    <property type="match status" value="1"/>
</dbReference>
<reference evidence="3 4" key="1">
    <citation type="submission" date="2018-09" db="EMBL/GenBank/DDBJ databases">
        <title>The draft genome of Acinetobacter spp. strains.</title>
        <authorList>
            <person name="Qin J."/>
            <person name="Feng Y."/>
            <person name="Zong Z."/>
        </authorList>
    </citation>
    <scope>NUCLEOTIDE SEQUENCE [LARGE SCALE GENOMIC DNA]</scope>
    <source>
        <strain evidence="3 4">WCHAc060115</strain>
    </source>
</reference>
<dbReference type="OrthoDB" id="6655985at2"/>
<keyword evidence="2" id="KW-1133">Transmembrane helix</keyword>
<dbReference type="RefSeq" id="WP_120382680.1">
    <property type="nucleotide sequence ID" value="NZ_RAXT01000002.1"/>
</dbReference>
<feature type="region of interest" description="Disordered" evidence="1">
    <location>
        <begin position="242"/>
        <end position="287"/>
    </location>
</feature>
<dbReference type="Proteomes" id="UP000280405">
    <property type="component" value="Unassembled WGS sequence"/>
</dbReference>
<name>A0A3A8FI75_9GAMM</name>
<comment type="caution">
    <text evidence="3">The sequence shown here is derived from an EMBL/GenBank/DDBJ whole genome shotgun (WGS) entry which is preliminary data.</text>
</comment>
<organism evidence="3 4">
    <name type="scientific">Acinetobacter rongchengensis</name>
    <dbReference type="NCBI Taxonomy" id="2419601"/>
    <lineage>
        <taxon>Bacteria</taxon>
        <taxon>Pseudomonadati</taxon>
        <taxon>Pseudomonadota</taxon>
        <taxon>Gammaproteobacteria</taxon>
        <taxon>Moraxellales</taxon>
        <taxon>Moraxellaceae</taxon>
        <taxon>Acinetobacter</taxon>
    </lineage>
</organism>
<keyword evidence="2" id="KW-0812">Transmembrane</keyword>
<feature type="compositionally biased region" description="Polar residues" evidence="1">
    <location>
        <begin position="252"/>
        <end position="272"/>
    </location>
</feature>
<dbReference type="AlphaFoldDB" id="A0A3A8FI75"/>
<keyword evidence="2" id="KW-0472">Membrane</keyword>
<evidence type="ECO:0000313" key="4">
    <source>
        <dbReference type="Proteomes" id="UP000280405"/>
    </source>
</evidence>
<accession>A0A3A8FI75</accession>